<accession>A0A368R8T4</accession>
<protein>
    <submittedName>
        <fullName evidence="1">Uncharacterized protein</fullName>
    </submittedName>
</protein>
<dbReference type="EMBL" id="CM003532">
    <property type="protein sequence ID" value="RCV26616.1"/>
    <property type="molecule type" value="Genomic_DNA"/>
</dbReference>
<name>A0A368R8T4_SETIT</name>
<evidence type="ECO:0000313" key="1">
    <source>
        <dbReference type="EMBL" id="RCV26616.1"/>
    </source>
</evidence>
<organism evidence="1">
    <name type="scientific">Setaria italica</name>
    <name type="common">Foxtail millet</name>
    <name type="synonym">Panicum italicum</name>
    <dbReference type="NCBI Taxonomy" id="4555"/>
    <lineage>
        <taxon>Eukaryota</taxon>
        <taxon>Viridiplantae</taxon>
        <taxon>Streptophyta</taxon>
        <taxon>Embryophyta</taxon>
        <taxon>Tracheophyta</taxon>
        <taxon>Spermatophyta</taxon>
        <taxon>Magnoliopsida</taxon>
        <taxon>Liliopsida</taxon>
        <taxon>Poales</taxon>
        <taxon>Poaceae</taxon>
        <taxon>PACMAD clade</taxon>
        <taxon>Panicoideae</taxon>
        <taxon>Panicodae</taxon>
        <taxon>Paniceae</taxon>
        <taxon>Cenchrinae</taxon>
        <taxon>Setaria</taxon>
    </lineage>
</organism>
<dbReference type="AlphaFoldDB" id="A0A368R8T4"/>
<reference evidence="1" key="2">
    <citation type="submission" date="2015-07" db="EMBL/GenBank/DDBJ databases">
        <authorList>
            <person name="Noorani M."/>
        </authorList>
    </citation>
    <scope>NUCLEOTIDE SEQUENCE</scope>
    <source>
        <strain evidence="1">Yugu1</strain>
    </source>
</reference>
<proteinExistence type="predicted"/>
<sequence length="79" mass="8464">MWCSIKHLYIIASSAPNAASMATPDPVLSHLKPLAAGPILREDRGAAVPTSCTRPCAHASERLQYFGEEIQICGVSIKD</sequence>
<gene>
    <name evidence="1" type="ORF">SETIT_5G260300v2</name>
</gene>
<reference evidence="1" key="1">
    <citation type="journal article" date="2012" name="Nat. Biotechnol.">
        <title>Reference genome sequence of the model plant Setaria.</title>
        <authorList>
            <person name="Bennetzen J.L."/>
            <person name="Schmutz J."/>
            <person name="Wang H."/>
            <person name="Percifield R."/>
            <person name="Hawkins J."/>
            <person name="Pontaroli A.C."/>
            <person name="Estep M."/>
            <person name="Feng L."/>
            <person name="Vaughn J.N."/>
            <person name="Grimwood J."/>
            <person name="Jenkins J."/>
            <person name="Barry K."/>
            <person name="Lindquist E."/>
            <person name="Hellsten U."/>
            <person name="Deshpande S."/>
            <person name="Wang X."/>
            <person name="Wu X."/>
            <person name="Mitros T."/>
            <person name="Triplett J."/>
            <person name="Yang X."/>
            <person name="Ye C.Y."/>
            <person name="Mauro-Herrera M."/>
            <person name="Wang L."/>
            <person name="Li P."/>
            <person name="Sharma M."/>
            <person name="Sharma R."/>
            <person name="Ronald P.C."/>
            <person name="Panaud O."/>
            <person name="Kellogg E.A."/>
            <person name="Brutnell T.P."/>
            <person name="Doust A.N."/>
            <person name="Tuskan G.A."/>
            <person name="Rokhsar D."/>
            <person name="Devos K.M."/>
        </authorList>
    </citation>
    <scope>NUCLEOTIDE SEQUENCE [LARGE SCALE GENOMIC DNA]</scope>
    <source>
        <strain evidence="1">Yugu1</strain>
    </source>
</reference>